<dbReference type="EMBL" id="ABIB01000003">
    <property type="protein sequence ID" value="EDP96742.1"/>
    <property type="molecule type" value="Genomic_DNA"/>
</dbReference>
<comment type="caution">
    <text evidence="1">The sequence shown here is derived from an EMBL/GenBank/DDBJ whole genome shotgun (WGS) entry which is preliminary data.</text>
</comment>
<keyword evidence="2" id="KW-1185">Reference proteome</keyword>
<accession>A9DR54</accession>
<sequence length="297" mass="35633">MIDYVRQYYQDKSKIEPFVTDKNNFEELFTVMEYHSGEINYPFTANIGSMEIRINDKSVFVMNSIHKLYNELKGNKGHNHNDFQYSGICQTIDYLGSKLIDLRKTRLTQLEFGLNIKLPMPAEFIIRENISLHKLEIHNHNEQFNGRGEYKQFNHYNYYFKIYDKAKQYNLGEHIIRFEIKYIRSKGFNPLGVFNIYDLKNKEVLRALFDDLLKRFDELTIIDNIPSNSKMSNREKQKLESYLSFNFWDKLSVRENRNKKSEEAKRFQKLLIKHDLLKTKTFLRASLIEKFDELLNN</sequence>
<reference evidence="1 2" key="1">
    <citation type="journal article" date="2011" name="J. Bacteriol.">
        <title>Genome sequence of the algicidal bacterium Kordia algicida OT-1.</title>
        <authorList>
            <person name="Lee H.S."/>
            <person name="Kang S.G."/>
            <person name="Kwon K.K."/>
            <person name="Lee J.H."/>
            <person name="Kim S.J."/>
        </authorList>
    </citation>
    <scope>NUCLEOTIDE SEQUENCE [LARGE SCALE GENOMIC DNA]</scope>
    <source>
        <strain evidence="1 2">OT-1</strain>
    </source>
</reference>
<dbReference type="Proteomes" id="UP000002945">
    <property type="component" value="Unassembled WGS sequence"/>
</dbReference>
<gene>
    <name evidence="1" type="ORF">KAOT1_16303</name>
</gene>
<dbReference type="STRING" id="391587.KAOT1_16303"/>
<protein>
    <submittedName>
        <fullName evidence="1">Uncharacterized protein</fullName>
    </submittedName>
</protein>
<evidence type="ECO:0000313" key="1">
    <source>
        <dbReference type="EMBL" id="EDP96742.1"/>
    </source>
</evidence>
<dbReference type="AlphaFoldDB" id="A9DR54"/>
<dbReference type="eggNOG" id="ENOG5032C43">
    <property type="taxonomic scope" value="Bacteria"/>
</dbReference>
<evidence type="ECO:0000313" key="2">
    <source>
        <dbReference type="Proteomes" id="UP000002945"/>
    </source>
</evidence>
<organism evidence="1 2">
    <name type="scientific">Kordia algicida OT-1</name>
    <dbReference type="NCBI Taxonomy" id="391587"/>
    <lineage>
        <taxon>Bacteria</taxon>
        <taxon>Pseudomonadati</taxon>
        <taxon>Bacteroidota</taxon>
        <taxon>Flavobacteriia</taxon>
        <taxon>Flavobacteriales</taxon>
        <taxon>Flavobacteriaceae</taxon>
        <taxon>Kordia</taxon>
    </lineage>
</organism>
<dbReference type="HOGENOM" id="CLU_917466_0_0_10"/>
<proteinExistence type="predicted"/>
<dbReference type="OrthoDB" id="795069at2"/>
<name>A9DR54_9FLAO</name>
<dbReference type="RefSeq" id="WP_007095796.1">
    <property type="nucleotide sequence ID" value="NZ_CP142125.1"/>
</dbReference>